<evidence type="ECO:0000256" key="4">
    <source>
        <dbReference type="ARBA" id="ARBA00031870"/>
    </source>
</evidence>
<comment type="catalytic activity">
    <reaction evidence="1">
        <text>a uridine in RNA = a pseudouridine in RNA</text>
        <dbReference type="Rhea" id="RHEA:48348"/>
        <dbReference type="Rhea" id="RHEA-COMP:12068"/>
        <dbReference type="Rhea" id="RHEA-COMP:12069"/>
        <dbReference type="ChEBI" id="CHEBI:65314"/>
        <dbReference type="ChEBI" id="CHEBI:65315"/>
    </reaction>
</comment>
<feature type="domain" description="Pseudouridine synthase RsuA/RluA-like" evidence="6">
    <location>
        <begin position="68"/>
        <end position="195"/>
    </location>
</feature>
<sequence length="250" mass="28619">MQEKAYKLLALQEKISNREAKDLIDKGCVFSHGKKVVVARALMSDKARFNVIKTKNPQIIFEDDKIIAINKPYAYVSEDLEKKFNAKLLNRLDKETSGVILLCKDEDFRKLCIEEFKKHRVYKSYIAVLDGVLAEEVEVNEPIFTIKAKGGALSKVSKDGLSALSIITPIMMQSKKTLTKIVIQTGRTHQIRVHAKFIKHGVVGDEKYAKISSDRMYLHSYEIKIFDYYFKAELDNSFAKVGFEIKNLDF</sequence>
<dbReference type="Proteomes" id="UP000000646">
    <property type="component" value="Chromosome"/>
</dbReference>
<dbReference type="InterPro" id="IPR020103">
    <property type="entry name" value="PsdUridine_synth_cat_dom_sf"/>
</dbReference>
<protein>
    <recommendedName>
        <fullName evidence="4">RNA pseudouridylate synthase</fullName>
    </recommendedName>
    <alternativeName>
        <fullName evidence="5">RNA-uridine isomerase</fullName>
    </alternativeName>
</protein>
<evidence type="ECO:0000256" key="5">
    <source>
        <dbReference type="ARBA" id="ARBA00033164"/>
    </source>
</evidence>
<evidence type="ECO:0000259" key="6">
    <source>
        <dbReference type="Pfam" id="PF00849"/>
    </source>
</evidence>
<dbReference type="RefSeq" id="WP_002855240.1">
    <property type="nucleotide sequence ID" value="NC_008787.1"/>
</dbReference>
<evidence type="ECO:0000256" key="3">
    <source>
        <dbReference type="ARBA" id="ARBA00023235"/>
    </source>
</evidence>
<dbReference type="Gene3D" id="3.30.2350.10">
    <property type="entry name" value="Pseudouridine synthase"/>
    <property type="match status" value="1"/>
</dbReference>
<name>A0A0H3PHN0_CAMJJ</name>
<dbReference type="InterPro" id="IPR006145">
    <property type="entry name" value="PsdUridine_synth_RsuA/RluA"/>
</dbReference>
<dbReference type="GO" id="GO:0140098">
    <property type="term" value="F:catalytic activity, acting on RNA"/>
    <property type="evidence" value="ECO:0007669"/>
    <property type="project" value="UniProtKB-ARBA"/>
</dbReference>
<dbReference type="KEGG" id="cjj:CJJ81176_0731"/>
<dbReference type="PANTHER" id="PTHR21600">
    <property type="entry name" value="MITOCHONDRIAL RNA PSEUDOURIDINE SYNTHASE"/>
    <property type="match status" value="1"/>
</dbReference>
<dbReference type="SUPFAM" id="SSF55120">
    <property type="entry name" value="Pseudouridine synthase"/>
    <property type="match status" value="1"/>
</dbReference>
<dbReference type="AlphaFoldDB" id="A0A0H3PHN0"/>
<organism evidence="7 8">
    <name type="scientific">Campylobacter jejuni subsp. jejuni serotype O:23/36 (strain 81-176)</name>
    <dbReference type="NCBI Taxonomy" id="354242"/>
    <lineage>
        <taxon>Bacteria</taxon>
        <taxon>Pseudomonadati</taxon>
        <taxon>Campylobacterota</taxon>
        <taxon>Epsilonproteobacteria</taxon>
        <taxon>Campylobacterales</taxon>
        <taxon>Campylobacteraceae</taxon>
        <taxon>Campylobacter</taxon>
    </lineage>
</organism>
<accession>A0A0H3PHN0</accession>
<dbReference type="GO" id="GO:0000455">
    <property type="term" value="P:enzyme-directed rRNA pseudouridine synthesis"/>
    <property type="evidence" value="ECO:0007669"/>
    <property type="project" value="TreeGrafter"/>
</dbReference>
<dbReference type="InterPro" id="IPR006224">
    <property type="entry name" value="PsdUridine_synth_RluA-like_CS"/>
</dbReference>
<dbReference type="HOGENOM" id="CLU_016902_9_0_7"/>
<dbReference type="eggNOG" id="COG0564">
    <property type="taxonomic scope" value="Bacteria"/>
</dbReference>
<proteinExistence type="inferred from homology"/>
<keyword evidence="3" id="KW-0413">Isomerase</keyword>
<evidence type="ECO:0000256" key="1">
    <source>
        <dbReference type="ARBA" id="ARBA00000073"/>
    </source>
</evidence>
<evidence type="ECO:0000256" key="2">
    <source>
        <dbReference type="ARBA" id="ARBA00010876"/>
    </source>
</evidence>
<dbReference type="GO" id="GO:0003723">
    <property type="term" value="F:RNA binding"/>
    <property type="evidence" value="ECO:0007669"/>
    <property type="project" value="InterPro"/>
</dbReference>
<dbReference type="CDD" id="cd02869">
    <property type="entry name" value="PseudoU_synth_RluA_like"/>
    <property type="match status" value="1"/>
</dbReference>
<dbReference type="Pfam" id="PF00849">
    <property type="entry name" value="PseudoU_synth_2"/>
    <property type="match status" value="1"/>
</dbReference>
<evidence type="ECO:0000313" key="7">
    <source>
        <dbReference type="EMBL" id="EAQ72448.1"/>
    </source>
</evidence>
<dbReference type="PANTHER" id="PTHR21600:SF44">
    <property type="entry name" value="RIBOSOMAL LARGE SUBUNIT PSEUDOURIDINE SYNTHASE D"/>
    <property type="match status" value="1"/>
</dbReference>
<gene>
    <name evidence="7" type="ordered locus">CJJ81176_0731</name>
</gene>
<dbReference type="InterPro" id="IPR050188">
    <property type="entry name" value="RluA_PseudoU_synthase"/>
</dbReference>
<dbReference type="EMBL" id="CP000538">
    <property type="protein sequence ID" value="EAQ72448.1"/>
    <property type="molecule type" value="Genomic_DNA"/>
</dbReference>
<dbReference type="PROSITE" id="PS01129">
    <property type="entry name" value="PSI_RLU"/>
    <property type="match status" value="1"/>
</dbReference>
<comment type="similarity">
    <text evidence="2">Belongs to the pseudouridine synthase RluA family.</text>
</comment>
<dbReference type="GO" id="GO:0009982">
    <property type="term" value="F:pseudouridine synthase activity"/>
    <property type="evidence" value="ECO:0007669"/>
    <property type="project" value="InterPro"/>
</dbReference>
<reference evidence="8" key="1">
    <citation type="submission" date="2006-12" db="EMBL/GenBank/DDBJ databases">
        <authorList>
            <person name="Fouts D.E."/>
            <person name="Nelson K.E."/>
            <person name="Sebastian Y."/>
        </authorList>
    </citation>
    <scope>NUCLEOTIDE SEQUENCE [LARGE SCALE GENOMIC DNA]</scope>
    <source>
        <strain evidence="8">81-176</strain>
    </source>
</reference>
<evidence type="ECO:0000313" key="8">
    <source>
        <dbReference type="Proteomes" id="UP000000646"/>
    </source>
</evidence>